<dbReference type="AlphaFoldDB" id="A0A455SKJ7"/>
<dbReference type="InterPro" id="IPR037523">
    <property type="entry name" value="VOC_core"/>
</dbReference>
<gene>
    <name evidence="2" type="ORF">KTC_14360</name>
</gene>
<dbReference type="CDD" id="cd06587">
    <property type="entry name" value="VOC"/>
    <property type="match status" value="1"/>
</dbReference>
<sequence>MSMWNGIHHIALATANLDATIQFYRDVLQMTISAVAPSKEGRGRHCLILVKENDEDTWGFHFFERPTVGKGAQTLAEVDPTAFLMHIAVRLRDEAAARALRERLERVGTPITDIPELGTFVFPDNNGIILEATWPRTA</sequence>
<dbReference type="InterPro" id="IPR004360">
    <property type="entry name" value="Glyas_Fos-R_dOase_dom"/>
</dbReference>
<feature type="domain" description="VOC" evidence="1">
    <location>
        <begin position="6"/>
        <end position="135"/>
    </location>
</feature>
<accession>A0A455SKJ7</accession>
<name>A0A455SKJ7_9CHLR</name>
<evidence type="ECO:0000259" key="1">
    <source>
        <dbReference type="PROSITE" id="PS51819"/>
    </source>
</evidence>
<reference evidence="2" key="1">
    <citation type="submission" date="2018-12" db="EMBL/GenBank/DDBJ databases">
        <title>Novel natural products biosynthetic potential of the class Ktedonobacteria.</title>
        <authorList>
            <person name="Zheng Y."/>
            <person name="Saitou A."/>
            <person name="Wang C.M."/>
            <person name="Toyoda A."/>
            <person name="Minakuchi Y."/>
            <person name="Sekiguchi Y."/>
            <person name="Ueda K."/>
            <person name="Takano H."/>
            <person name="Sakai Y."/>
            <person name="Yokota A."/>
            <person name="Yabe S."/>
        </authorList>
    </citation>
    <scope>NUCLEOTIDE SEQUENCE</scope>
    <source>
        <strain evidence="2">COM3</strain>
    </source>
</reference>
<dbReference type="SUPFAM" id="SSF54593">
    <property type="entry name" value="Glyoxalase/Bleomycin resistance protein/Dihydroxybiphenyl dioxygenase"/>
    <property type="match status" value="1"/>
</dbReference>
<protein>
    <recommendedName>
        <fullName evidence="1">VOC domain-containing protein</fullName>
    </recommendedName>
</protein>
<dbReference type="PROSITE" id="PS51819">
    <property type="entry name" value="VOC"/>
    <property type="match status" value="1"/>
</dbReference>
<proteinExistence type="predicted"/>
<dbReference type="InterPro" id="IPR029068">
    <property type="entry name" value="Glyas_Bleomycin-R_OHBP_Dase"/>
</dbReference>
<evidence type="ECO:0000313" key="2">
    <source>
        <dbReference type="EMBL" id="BBH86685.1"/>
    </source>
</evidence>
<dbReference type="Pfam" id="PF00903">
    <property type="entry name" value="Glyoxalase"/>
    <property type="match status" value="1"/>
</dbReference>
<dbReference type="Gene3D" id="3.10.180.10">
    <property type="entry name" value="2,3-Dihydroxybiphenyl 1,2-Dioxygenase, domain 1"/>
    <property type="match status" value="1"/>
</dbReference>
<organism evidence="2">
    <name type="scientific">Thermosporothrix sp. COM3</name>
    <dbReference type="NCBI Taxonomy" id="2490863"/>
    <lineage>
        <taxon>Bacteria</taxon>
        <taxon>Bacillati</taxon>
        <taxon>Chloroflexota</taxon>
        <taxon>Ktedonobacteria</taxon>
        <taxon>Ktedonobacterales</taxon>
        <taxon>Thermosporotrichaceae</taxon>
        <taxon>Thermosporothrix</taxon>
    </lineage>
</organism>
<dbReference type="EMBL" id="AP019376">
    <property type="protein sequence ID" value="BBH86685.1"/>
    <property type="molecule type" value="Genomic_DNA"/>
</dbReference>